<dbReference type="InterPro" id="IPR005793">
    <property type="entry name" value="Formyl_trans_C"/>
</dbReference>
<dbReference type="InterPro" id="IPR041711">
    <property type="entry name" value="Met-tRNA-FMT_N"/>
</dbReference>
<dbReference type="Pfam" id="PF02911">
    <property type="entry name" value="Formyl_trans_C"/>
    <property type="match status" value="1"/>
</dbReference>
<dbReference type="EMBL" id="LIBB01000119">
    <property type="protein sequence ID" value="KRO71914.1"/>
    <property type="molecule type" value="Genomic_DNA"/>
</dbReference>
<evidence type="ECO:0000256" key="1">
    <source>
        <dbReference type="ARBA" id="ARBA00002606"/>
    </source>
</evidence>
<evidence type="ECO:0000256" key="5">
    <source>
        <dbReference type="ARBA" id="ARBA00022679"/>
    </source>
</evidence>
<comment type="function">
    <text evidence="1 8">Attaches a formyl group to the free amino group of methionyl-tRNA(fMet). The formyl group appears to play a dual role in the initiator identity of N-formylmethionyl-tRNA by promoting its recognition by IF2 and preventing the misappropriation of this tRNA by the elongation apparatus.</text>
</comment>
<dbReference type="Gene3D" id="3.10.25.10">
    <property type="entry name" value="Formyl transferase, C-terminal domain"/>
    <property type="match status" value="1"/>
</dbReference>
<reference evidence="11 12" key="1">
    <citation type="submission" date="2015-10" db="EMBL/GenBank/DDBJ databases">
        <title>Metagenome-Assembled Genomes uncover a global brackish microbiome.</title>
        <authorList>
            <person name="Hugerth L.W."/>
            <person name="Larsson J."/>
            <person name="Alneberg J."/>
            <person name="Lindh M.V."/>
            <person name="Legrand C."/>
            <person name="Pinhassi J."/>
            <person name="Andersson A.F."/>
        </authorList>
    </citation>
    <scope>NUCLEOTIDE SEQUENCE [LARGE SCALE GENOMIC DNA]</scope>
    <source>
        <strain evidence="11">BACL4 MAG-120507-bin80</strain>
    </source>
</reference>
<accession>A0A0R2SH89</accession>
<organism evidence="11 12">
    <name type="scientific">OM182 bacterium BACL3 MAG-120507-bin80</name>
    <dbReference type="NCBI Taxonomy" id="1655577"/>
    <lineage>
        <taxon>Bacteria</taxon>
        <taxon>Pseudomonadati</taxon>
        <taxon>Pseudomonadota</taxon>
        <taxon>Gammaproteobacteria</taxon>
        <taxon>OMG group</taxon>
        <taxon>OM182 clade</taxon>
    </lineage>
</organism>
<dbReference type="Proteomes" id="UP000051934">
    <property type="component" value="Unassembled WGS sequence"/>
</dbReference>
<dbReference type="NCBIfam" id="TIGR00460">
    <property type="entry name" value="fmt"/>
    <property type="match status" value="1"/>
</dbReference>
<dbReference type="InterPro" id="IPR011034">
    <property type="entry name" value="Formyl_transferase-like_C_sf"/>
</dbReference>
<evidence type="ECO:0000259" key="9">
    <source>
        <dbReference type="Pfam" id="PF00551"/>
    </source>
</evidence>
<evidence type="ECO:0000256" key="4">
    <source>
        <dbReference type="ARBA" id="ARBA00016014"/>
    </source>
</evidence>
<dbReference type="SUPFAM" id="SSF50486">
    <property type="entry name" value="FMT C-terminal domain-like"/>
    <property type="match status" value="1"/>
</dbReference>
<keyword evidence="6 8" id="KW-0648">Protein biosynthesis</keyword>
<feature type="domain" description="Formyl transferase N-terminal" evidence="9">
    <location>
        <begin position="7"/>
        <end position="188"/>
    </location>
</feature>
<feature type="binding site" evidence="8">
    <location>
        <begin position="118"/>
        <end position="121"/>
    </location>
    <ligand>
        <name>(6S)-5,6,7,8-tetrahydrofolate</name>
        <dbReference type="ChEBI" id="CHEBI:57453"/>
    </ligand>
</feature>
<evidence type="ECO:0000256" key="3">
    <source>
        <dbReference type="ARBA" id="ARBA00012261"/>
    </source>
</evidence>
<dbReference type="Pfam" id="PF00551">
    <property type="entry name" value="Formyl_trans_N"/>
    <property type="match status" value="1"/>
</dbReference>
<dbReference type="SUPFAM" id="SSF53328">
    <property type="entry name" value="Formyltransferase"/>
    <property type="match status" value="1"/>
</dbReference>
<protein>
    <recommendedName>
        <fullName evidence="4 8">Methionyl-tRNA formyltransferase</fullName>
        <ecNumber evidence="3 8">2.1.2.9</ecNumber>
    </recommendedName>
</protein>
<dbReference type="AlphaFoldDB" id="A0A0R2SH89"/>
<name>A0A0R2SH89_9GAMM</name>
<proteinExistence type="inferred from homology"/>
<dbReference type="InterPro" id="IPR002376">
    <property type="entry name" value="Formyl_transf_N"/>
</dbReference>
<evidence type="ECO:0000256" key="8">
    <source>
        <dbReference type="HAMAP-Rule" id="MF_00182"/>
    </source>
</evidence>
<dbReference type="CDD" id="cd08704">
    <property type="entry name" value="Met_tRNA_FMT_C"/>
    <property type="match status" value="1"/>
</dbReference>
<evidence type="ECO:0000256" key="2">
    <source>
        <dbReference type="ARBA" id="ARBA00010699"/>
    </source>
</evidence>
<dbReference type="Gene3D" id="3.40.50.170">
    <property type="entry name" value="Formyl transferase, N-terminal domain"/>
    <property type="match status" value="1"/>
</dbReference>
<dbReference type="GO" id="GO:0005829">
    <property type="term" value="C:cytosol"/>
    <property type="evidence" value="ECO:0007669"/>
    <property type="project" value="TreeGrafter"/>
</dbReference>
<dbReference type="InterPro" id="IPR005794">
    <property type="entry name" value="Fmt"/>
</dbReference>
<evidence type="ECO:0000256" key="6">
    <source>
        <dbReference type="ARBA" id="ARBA00022917"/>
    </source>
</evidence>
<dbReference type="InterPro" id="IPR001555">
    <property type="entry name" value="GART_AS"/>
</dbReference>
<dbReference type="EC" id="2.1.2.9" evidence="3 8"/>
<sequence length="329" mass="34757">MNKLRVCFAGTPEFAAAHLNALIAAQAEDASRFELVAVYTQPDRPAGRGKKLSPSPVKRTAMEAGLRILQPSTLRSDEAVAELNALACDVLIVVAYGLILPQSILDTPRLGCVNVHASLLPRWRGAAPIERALLAGDDSTGVTIMQMDAGLDTGAMLEKAAVVIDGRETRVSLEAKLVTVGTKSLVAVMNNLEAFQDSAQVQDDALSTYANKIDKAESLIDWTLPAAKIDLLVRASIGRAPAFALLNGERVRILESSVPNTRASAEVGTVTEVDKSGFSVCCGDGSVLQVSRVQMPGKGEVSVSQLRNGKPDAFAVNTCFDKPTTAEGS</sequence>
<dbReference type="PROSITE" id="PS00373">
    <property type="entry name" value="GART"/>
    <property type="match status" value="1"/>
</dbReference>
<evidence type="ECO:0000313" key="12">
    <source>
        <dbReference type="Proteomes" id="UP000051934"/>
    </source>
</evidence>
<dbReference type="HAMAP" id="MF_00182">
    <property type="entry name" value="Formyl_trans"/>
    <property type="match status" value="1"/>
</dbReference>
<comment type="caution">
    <text evidence="11">The sequence shown here is derived from an EMBL/GenBank/DDBJ whole genome shotgun (WGS) entry which is preliminary data.</text>
</comment>
<comment type="similarity">
    <text evidence="2 8">Belongs to the Fmt family.</text>
</comment>
<evidence type="ECO:0000256" key="7">
    <source>
        <dbReference type="ARBA" id="ARBA00048558"/>
    </source>
</evidence>
<evidence type="ECO:0000259" key="10">
    <source>
        <dbReference type="Pfam" id="PF02911"/>
    </source>
</evidence>
<dbReference type="InterPro" id="IPR044135">
    <property type="entry name" value="Met-tRNA-FMT_C"/>
</dbReference>
<evidence type="ECO:0000313" key="11">
    <source>
        <dbReference type="EMBL" id="KRO71914.1"/>
    </source>
</evidence>
<dbReference type="PANTHER" id="PTHR11138:SF5">
    <property type="entry name" value="METHIONYL-TRNA FORMYLTRANSFERASE, MITOCHONDRIAL"/>
    <property type="match status" value="1"/>
</dbReference>
<keyword evidence="5 8" id="KW-0808">Transferase</keyword>
<gene>
    <name evidence="8" type="primary">fmt</name>
    <name evidence="11" type="ORF">ABR69_00170</name>
</gene>
<dbReference type="CDD" id="cd08646">
    <property type="entry name" value="FMT_core_Met-tRNA-FMT_N"/>
    <property type="match status" value="1"/>
</dbReference>
<dbReference type="PANTHER" id="PTHR11138">
    <property type="entry name" value="METHIONYL-TRNA FORMYLTRANSFERASE"/>
    <property type="match status" value="1"/>
</dbReference>
<feature type="domain" description="Formyl transferase C-terminal" evidence="10">
    <location>
        <begin position="212"/>
        <end position="310"/>
    </location>
</feature>
<dbReference type="GO" id="GO:0004479">
    <property type="term" value="F:methionyl-tRNA formyltransferase activity"/>
    <property type="evidence" value="ECO:0007669"/>
    <property type="project" value="UniProtKB-UniRule"/>
</dbReference>
<dbReference type="InterPro" id="IPR037022">
    <property type="entry name" value="Formyl_trans_C_sf"/>
</dbReference>
<comment type="catalytic activity">
    <reaction evidence="7 8">
        <text>L-methionyl-tRNA(fMet) + (6R)-10-formyltetrahydrofolate = N-formyl-L-methionyl-tRNA(fMet) + (6S)-5,6,7,8-tetrahydrofolate + H(+)</text>
        <dbReference type="Rhea" id="RHEA:24380"/>
        <dbReference type="Rhea" id="RHEA-COMP:9952"/>
        <dbReference type="Rhea" id="RHEA-COMP:9953"/>
        <dbReference type="ChEBI" id="CHEBI:15378"/>
        <dbReference type="ChEBI" id="CHEBI:57453"/>
        <dbReference type="ChEBI" id="CHEBI:78530"/>
        <dbReference type="ChEBI" id="CHEBI:78844"/>
        <dbReference type="ChEBI" id="CHEBI:195366"/>
        <dbReference type="EC" id="2.1.2.9"/>
    </reaction>
</comment>
<dbReference type="InterPro" id="IPR036477">
    <property type="entry name" value="Formyl_transf_N_sf"/>
</dbReference>